<dbReference type="Proteomes" id="UP000239814">
    <property type="component" value="Chromosome"/>
</dbReference>
<proteinExistence type="predicted"/>
<evidence type="ECO:0000313" key="2">
    <source>
        <dbReference type="EMBL" id="AVM00685.1"/>
    </source>
</evidence>
<reference evidence="2 3" key="1">
    <citation type="submission" date="2018-03" db="EMBL/GenBank/DDBJ databases">
        <title>Characteristics and genome of n-alkane degrading marine bacteria Gordonia iterans isolated from crude oil contaminated in Tae-an, South Korea.</title>
        <authorList>
            <person name="Lee S.-S."/>
            <person name="Kim H."/>
        </authorList>
    </citation>
    <scope>NUCLEOTIDE SEQUENCE [LARGE SCALE GENOMIC DNA]</scope>
    <source>
        <strain evidence="2 3">Co17</strain>
    </source>
</reference>
<dbReference type="AlphaFoldDB" id="A0A2S0KG74"/>
<protein>
    <recommendedName>
        <fullName evidence="4">NfeD-like C-terminal domain-containing protein</fullName>
    </recommendedName>
</protein>
<keyword evidence="1" id="KW-1133">Transmembrane helix</keyword>
<evidence type="ECO:0000313" key="3">
    <source>
        <dbReference type="Proteomes" id="UP000239814"/>
    </source>
</evidence>
<keyword evidence="1" id="KW-0812">Transmembrane</keyword>
<accession>A0A2S0KG74</accession>
<sequence>MLGIILLIIGGVGLVLMLLSLVGLDFGEFDFDLGDSGAGFVSLLMPFVTGFGLVAGSMIQFGGTGTGNGVALVAGAGAGLIMAITAAAVIRWLWRSAEELPTVEVIGSSARIVEPLMAGHYGTAEISTPLGSRQVTVTADRDFHHNEKVRVVAKIDDLDAYFVEQLPYSDFDS</sequence>
<feature type="transmembrane region" description="Helical" evidence="1">
    <location>
        <begin position="6"/>
        <end position="26"/>
    </location>
</feature>
<feature type="transmembrane region" description="Helical" evidence="1">
    <location>
        <begin position="38"/>
        <end position="59"/>
    </location>
</feature>
<dbReference type="KEGG" id="git:C6V83_10790"/>
<name>A0A2S0KG74_9ACTN</name>
<dbReference type="EMBL" id="CP027433">
    <property type="protein sequence ID" value="AVM00685.1"/>
    <property type="molecule type" value="Genomic_DNA"/>
</dbReference>
<evidence type="ECO:0008006" key="4">
    <source>
        <dbReference type="Google" id="ProtNLM"/>
    </source>
</evidence>
<gene>
    <name evidence="2" type="ORF">C6V83_10790</name>
</gene>
<evidence type="ECO:0000256" key="1">
    <source>
        <dbReference type="SAM" id="Phobius"/>
    </source>
</evidence>
<keyword evidence="3" id="KW-1185">Reference proteome</keyword>
<keyword evidence="1" id="KW-0472">Membrane</keyword>
<dbReference type="RefSeq" id="WP_105942401.1">
    <property type="nucleotide sequence ID" value="NZ_CP027433.1"/>
</dbReference>
<organism evidence="2 3">
    <name type="scientific">Gordonia iterans</name>
    <dbReference type="NCBI Taxonomy" id="1004901"/>
    <lineage>
        <taxon>Bacteria</taxon>
        <taxon>Bacillati</taxon>
        <taxon>Actinomycetota</taxon>
        <taxon>Actinomycetes</taxon>
        <taxon>Mycobacteriales</taxon>
        <taxon>Gordoniaceae</taxon>
        <taxon>Gordonia</taxon>
    </lineage>
</organism>
<feature type="transmembrane region" description="Helical" evidence="1">
    <location>
        <begin position="71"/>
        <end position="94"/>
    </location>
</feature>
<dbReference type="OrthoDB" id="4377420at2"/>